<sequence length="52" mass="5598">MYELDGDSLTIWGGQQGSPAYYKGKFSADGNQCVGRWVYPGGGYTSTITKVS</sequence>
<proteinExistence type="predicted"/>
<name>A0A939GGL3_9BACT</name>
<evidence type="ECO:0000313" key="1">
    <source>
        <dbReference type="EMBL" id="MBO0938629.1"/>
    </source>
</evidence>
<keyword evidence="2" id="KW-1185">Reference proteome</keyword>
<reference evidence="1" key="1">
    <citation type="submission" date="2021-03" db="EMBL/GenBank/DDBJ databases">
        <title>Fibrella sp. HMF5335 genome sequencing and assembly.</title>
        <authorList>
            <person name="Kang H."/>
            <person name="Kim H."/>
            <person name="Bae S."/>
            <person name="Joh K."/>
        </authorList>
    </citation>
    <scope>NUCLEOTIDE SEQUENCE</scope>
    <source>
        <strain evidence="1">HMF5335</strain>
    </source>
</reference>
<protein>
    <submittedName>
        <fullName evidence="1">Uncharacterized protein</fullName>
    </submittedName>
</protein>
<comment type="caution">
    <text evidence="1">The sequence shown here is derived from an EMBL/GenBank/DDBJ whole genome shotgun (WGS) entry which is preliminary data.</text>
</comment>
<gene>
    <name evidence="1" type="ORF">J2I47_18905</name>
</gene>
<dbReference type="Proteomes" id="UP000664034">
    <property type="component" value="Unassembled WGS sequence"/>
</dbReference>
<dbReference type="RefSeq" id="WP_207366163.1">
    <property type="nucleotide sequence ID" value="NZ_JAFMYV010000010.1"/>
</dbReference>
<accession>A0A939GGL3</accession>
<evidence type="ECO:0000313" key="2">
    <source>
        <dbReference type="Proteomes" id="UP000664034"/>
    </source>
</evidence>
<dbReference type="EMBL" id="JAFMYV010000010">
    <property type="protein sequence ID" value="MBO0938629.1"/>
    <property type="molecule type" value="Genomic_DNA"/>
</dbReference>
<dbReference type="AlphaFoldDB" id="A0A939GGL3"/>
<organism evidence="1 2">
    <name type="scientific">Fibrella rubiginis</name>
    <dbReference type="NCBI Taxonomy" id="2817060"/>
    <lineage>
        <taxon>Bacteria</taxon>
        <taxon>Pseudomonadati</taxon>
        <taxon>Bacteroidota</taxon>
        <taxon>Cytophagia</taxon>
        <taxon>Cytophagales</taxon>
        <taxon>Spirosomataceae</taxon>
        <taxon>Fibrella</taxon>
    </lineage>
</organism>